<feature type="transmembrane region" description="Helical" evidence="10">
    <location>
        <begin position="162"/>
        <end position="180"/>
    </location>
</feature>
<evidence type="ECO:0000256" key="6">
    <source>
        <dbReference type="ARBA" id="ARBA00022989"/>
    </source>
</evidence>
<protein>
    <submittedName>
        <fullName evidence="11">Protein translocase subunit SecY</fullName>
    </submittedName>
</protein>
<name>A0AA35R4F0_GEOBA</name>
<dbReference type="GO" id="GO:0016020">
    <property type="term" value="C:membrane"/>
    <property type="evidence" value="ECO:0007669"/>
    <property type="project" value="UniProtKB-SubCell"/>
</dbReference>
<proteinExistence type="inferred from homology"/>
<sequence>MLIVYRLGAHITLPGIDDIELEKFFDGLRGRTGGSVLDFVDIFSGGAFKQMTIFALGIQPYISASIVMQLLTVVIPFLEKLSKEPDGRKKITQYTRYATVILSAIQGIMISLVLQRPGSIIRSENIEIVTNPGIWWTLLTMITLMAGTSFVMWLGEQITERGIGQGISLIITIGILSGMPGGIQTISNQLLNRQIDLPKLVIFLALGVVAIMGTVYITFCVRKIPVQYARRVVGRKVMGGQATHIPLRVNAAAVQINPVQMADDLRKYGGFIPGIRPGKKTADYINDTLTRITLPGAVFLAAIAVFPLLLQGWLGTGALISGAAILIVVGVVLDTVSQIESYLTMRHYEGFLKDRRVRGRRSR</sequence>
<keyword evidence="3" id="KW-0813">Transport</keyword>
<dbReference type="PANTHER" id="PTHR10906">
    <property type="entry name" value="SECY/SEC61-ALPHA FAMILY MEMBER"/>
    <property type="match status" value="1"/>
</dbReference>
<dbReference type="PROSITE" id="PS00755">
    <property type="entry name" value="SECY_1"/>
    <property type="match status" value="1"/>
</dbReference>
<keyword evidence="12" id="KW-1185">Reference proteome</keyword>
<keyword evidence="6 10" id="KW-1133">Transmembrane helix</keyword>
<evidence type="ECO:0000256" key="4">
    <source>
        <dbReference type="ARBA" id="ARBA00022692"/>
    </source>
</evidence>
<reference evidence="11" key="1">
    <citation type="submission" date="2023-03" db="EMBL/GenBank/DDBJ databases">
        <authorList>
            <person name="Steffen K."/>
            <person name="Cardenas P."/>
        </authorList>
    </citation>
    <scope>NUCLEOTIDE SEQUENCE</scope>
</reference>
<dbReference type="Pfam" id="PF00344">
    <property type="entry name" value="SecY"/>
    <property type="match status" value="1"/>
</dbReference>
<dbReference type="Proteomes" id="UP001174909">
    <property type="component" value="Unassembled WGS sequence"/>
</dbReference>
<accession>A0AA35R4F0</accession>
<keyword evidence="4 10" id="KW-0812">Transmembrane</keyword>
<comment type="similarity">
    <text evidence="2 9">Belongs to the SecY/SEC61-alpha family.</text>
</comment>
<dbReference type="PRINTS" id="PR00303">
    <property type="entry name" value="SECYTRNLCASE"/>
</dbReference>
<evidence type="ECO:0000256" key="7">
    <source>
        <dbReference type="ARBA" id="ARBA00023010"/>
    </source>
</evidence>
<evidence type="ECO:0000256" key="1">
    <source>
        <dbReference type="ARBA" id="ARBA00004141"/>
    </source>
</evidence>
<evidence type="ECO:0000256" key="9">
    <source>
        <dbReference type="RuleBase" id="RU004349"/>
    </source>
</evidence>
<dbReference type="GO" id="GO:0015031">
    <property type="term" value="P:protein transport"/>
    <property type="evidence" value="ECO:0007669"/>
    <property type="project" value="UniProtKB-KW"/>
</dbReference>
<keyword evidence="5" id="KW-0653">Protein transport</keyword>
<evidence type="ECO:0000256" key="2">
    <source>
        <dbReference type="ARBA" id="ARBA00005751"/>
    </source>
</evidence>
<comment type="caution">
    <text evidence="11">The sequence shown here is derived from an EMBL/GenBank/DDBJ whole genome shotgun (WGS) entry which is preliminary data.</text>
</comment>
<organism evidence="11 12">
    <name type="scientific">Geodia barretti</name>
    <name type="common">Barrett's horny sponge</name>
    <dbReference type="NCBI Taxonomy" id="519541"/>
    <lineage>
        <taxon>Eukaryota</taxon>
        <taxon>Metazoa</taxon>
        <taxon>Porifera</taxon>
        <taxon>Demospongiae</taxon>
        <taxon>Heteroscleromorpha</taxon>
        <taxon>Tetractinellida</taxon>
        <taxon>Astrophorina</taxon>
        <taxon>Geodiidae</taxon>
        <taxon>Geodia</taxon>
    </lineage>
</organism>
<evidence type="ECO:0000256" key="5">
    <source>
        <dbReference type="ARBA" id="ARBA00022927"/>
    </source>
</evidence>
<evidence type="ECO:0000256" key="8">
    <source>
        <dbReference type="ARBA" id="ARBA00023136"/>
    </source>
</evidence>
<feature type="transmembrane region" description="Helical" evidence="10">
    <location>
        <begin position="316"/>
        <end position="336"/>
    </location>
</feature>
<gene>
    <name evidence="11" type="ORF">GBAR_LOCUS3768</name>
</gene>
<evidence type="ECO:0000313" key="12">
    <source>
        <dbReference type="Proteomes" id="UP001174909"/>
    </source>
</evidence>
<dbReference type="Gene3D" id="1.10.3370.10">
    <property type="entry name" value="SecY subunit domain"/>
    <property type="match status" value="2"/>
</dbReference>
<dbReference type="InterPro" id="IPR002208">
    <property type="entry name" value="SecY/SEC61-alpha"/>
</dbReference>
<feature type="transmembrane region" description="Helical" evidence="10">
    <location>
        <begin position="200"/>
        <end position="221"/>
    </location>
</feature>
<feature type="transmembrane region" description="Helical" evidence="10">
    <location>
        <begin position="134"/>
        <end position="155"/>
    </location>
</feature>
<dbReference type="HAMAP" id="MF_01465">
    <property type="entry name" value="SecY"/>
    <property type="match status" value="1"/>
</dbReference>
<dbReference type="InterPro" id="IPR023201">
    <property type="entry name" value="SecY_dom_sf"/>
</dbReference>
<evidence type="ECO:0000313" key="11">
    <source>
        <dbReference type="EMBL" id="CAI8003794.1"/>
    </source>
</evidence>
<keyword evidence="7" id="KW-0811">Translocation</keyword>
<feature type="transmembrane region" description="Helical" evidence="10">
    <location>
        <begin position="97"/>
        <end position="114"/>
    </location>
</feature>
<feature type="transmembrane region" description="Helical" evidence="10">
    <location>
        <begin position="58"/>
        <end position="77"/>
    </location>
</feature>
<dbReference type="SUPFAM" id="SSF103491">
    <property type="entry name" value="Preprotein translocase SecY subunit"/>
    <property type="match status" value="1"/>
</dbReference>
<evidence type="ECO:0000256" key="10">
    <source>
        <dbReference type="SAM" id="Phobius"/>
    </source>
</evidence>
<dbReference type="EMBL" id="CASHTH010000542">
    <property type="protein sequence ID" value="CAI8003794.1"/>
    <property type="molecule type" value="Genomic_DNA"/>
</dbReference>
<feature type="transmembrane region" description="Helical" evidence="10">
    <location>
        <begin position="289"/>
        <end position="310"/>
    </location>
</feature>
<dbReference type="AlphaFoldDB" id="A0AA35R4F0"/>
<dbReference type="InterPro" id="IPR026593">
    <property type="entry name" value="SecY"/>
</dbReference>
<dbReference type="InterPro" id="IPR030659">
    <property type="entry name" value="SecY_CS"/>
</dbReference>
<comment type="subcellular location">
    <subcellularLocation>
        <location evidence="1">Membrane</location>
        <topology evidence="1">Multi-pass membrane protein</topology>
    </subcellularLocation>
</comment>
<evidence type="ECO:0000256" key="3">
    <source>
        <dbReference type="ARBA" id="ARBA00022448"/>
    </source>
</evidence>
<keyword evidence="8 10" id="KW-0472">Membrane</keyword>